<comment type="caution">
    <text evidence="3">The sequence shown here is derived from an EMBL/GenBank/DDBJ whole genome shotgun (WGS) entry which is preliminary data.</text>
</comment>
<dbReference type="InterPro" id="IPR025509">
    <property type="entry name" value="DUF4396"/>
</dbReference>
<organism evidence="3 4">
    <name type="scientific">Sinimarinibacterium thermocellulolyticum</name>
    <dbReference type="NCBI Taxonomy" id="3170016"/>
    <lineage>
        <taxon>Bacteria</taxon>
        <taxon>Pseudomonadati</taxon>
        <taxon>Pseudomonadota</taxon>
        <taxon>Gammaproteobacteria</taxon>
        <taxon>Nevskiales</taxon>
        <taxon>Nevskiaceae</taxon>
        <taxon>Sinimarinibacterium</taxon>
    </lineage>
</organism>
<evidence type="ECO:0000259" key="2">
    <source>
        <dbReference type="Pfam" id="PF14342"/>
    </source>
</evidence>
<dbReference type="EMBL" id="JBEPIJ010000008">
    <property type="protein sequence ID" value="MES0874043.1"/>
    <property type="molecule type" value="Genomic_DNA"/>
</dbReference>
<keyword evidence="1" id="KW-0812">Transmembrane</keyword>
<feature type="domain" description="DUF4396" evidence="2">
    <location>
        <begin position="44"/>
        <end position="177"/>
    </location>
</feature>
<evidence type="ECO:0000313" key="4">
    <source>
        <dbReference type="Proteomes" id="UP001465331"/>
    </source>
</evidence>
<accession>A0ABV2A9V5</accession>
<feature type="transmembrane region" description="Helical" evidence="1">
    <location>
        <begin position="112"/>
        <end position="131"/>
    </location>
</feature>
<proteinExistence type="predicted"/>
<keyword evidence="1" id="KW-1133">Transmembrane helix</keyword>
<name>A0ABV2A9V5_9GAMM</name>
<dbReference type="Proteomes" id="UP001465331">
    <property type="component" value="Unassembled WGS sequence"/>
</dbReference>
<protein>
    <submittedName>
        <fullName evidence="3">DUF4396 domain-containing protein</fullName>
    </submittedName>
</protein>
<keyword evidence="4" id="KW-1185">Reference proteome</keyword>
<feature type="transmembrane region" description="Helical" evidence="1">
    <location>
        <begin position="72"/>
        <end position="100"/>
    </location>
</feature>
<sequence length="180" mass="18839">MNPCVSNSAPEHGDRHACCETAPMPAASHGGGHAHGHHGARNDWPTAARITLHCLTGCAIGEWIGLSIGVGLGWGIAATITLAVTLAFACGFALAIIPLVRGGMTARQALRIVWLGETVSIAVMELVMNLVDYQLGGMGPGMSPAHPQFWLAFAIAAFAGYAAALPVNKWLLARNLKRCH</sequence>
<keyword evidence="1" id="KW-0472">Membrane</keyword>
<evidence type="ECO:0000313" key="3">
    <source>
        <dbReference type="EMBL" id="MES0874043.1"/>
    </source>
</evidence>
<evidence type="ECO:0000256" key="1">
    <source>
        <dbReference type="SAM" id="Phobius"/>
    </source>
</evidence>
<gene>
    <name evidence="3" type="ORF">ABSH63_08510</name>
</gene>
<dbReference type="Pfam" id="PF14342">
    <property type="entry name" value="DUF4396"/>
    <property type="match status" value="1"/>
</dbReference>
<reference evidence="3 4" key="1">
    <citation type="submission" date="2024-06" db="EMBL/GenBank/DDBJ databases">
        <authorList>
            <person name="Li Z."/>
            <person name="Jiang Y."/>
        </authorList>
    </citation>
    <scope>NUCLEOTIDE SEQUENCE [LARGE SCALE GENOMIC DNA]</scope>
    <source>
        <strain evidence="3 4">HSW-8</strain>
    </source>
</reference>
<dbReference type="RefSeq" id="WP_352888990.1">
    <property type="nucleotide sequence ID" value="NZ_JBEPIJ010000008.1"/>
</dbReference>
<feature type="transmembrane region" description="Helical" evidence="1">
    <location>
        <begin position="151"/>
        <end position="172"/>
    </location>
</feature>